<dbReference type="WBParaSite" id="GPUH_0000912101-mRNA-1">
    <property type="protein sequence ID" value="GPUH_0000912101-mRNA-1"/>
    <property type="gene ID" value="GPUH_0000912101"/>
</dbReference>
<dbReference type="EMBL" id="UYRT01028728">
    <property type="protein sequence ID" value="VDK68265.1"/>
    <property type="molecule type" value="Genomic_DNA"/>
</dbReference>
<feature type="compositionally biased region" description="Polar residues" evidence="1">
    <location>
        <begin position="43"/>
        <end position="57"/>
    </location>
</feature>
<sequence>MDPGAMTEEQQLEWALRMSMQETTGAPSSTAAEPAQQDVAPVTSPSSETIASTQLSEAENVPKTGGDTNTSSTAEPMEVDEPTPPTAAEMNAVRSNLFDVLELFAEACYLICGFF</sequence>
<keyword evidence="3" id="KW-1185">Reference proteome</keyword>
<dbReference type="PROSITE" id="PS50330">
    <property type="entry name" value="UIM"/>
    <property type="match status" value="1"/>
</dbReference>
<accession>A0A183DK70</accession>
<organism evidence="4">
    <name type="scientific">Gongylonema pulchrum</name>
    <dbReference type="NCBI Taxonomy" id="637853"/>
    <lineage>
        <taxon>Eukaryota</taxon>
        <taxon>Metazoa</taxon>
        <taxon>Ecdysozoa</taxon>
        <taxon>Nematoda</taxon>
        <taxon>Chromadorea</taxon>
        <taxon>Rhabditida</taxon>
        <taxon>Spirurina</taxon>
        <taxon>Spiruromorpha</taxon>
        <taxon>Spiruroidea</taxon>
        <taxon>Gongylonematidae</taxon>
        <taxon>Gongylonema</taxon>
    </lineage>
</organism>
<dbReference type="OrthoDB" id="1731724at2759"/>
<dbReference type="Proteomes" id="UP000271098">
    <property type="component" value="Unassembled WGS sequence"/>
</dbReference>
<proteinExistence type="predicted"/>
<dbReference type="Gene3D" id="6.10.300.40">
    <property type="match status" value="1"/>
</dbReference>
<evidence type="ECO:0000313" key="3">
    <source>
        <dbReference type="Proteomes" id="UP000271098"/>
    </source>
</evidence>
<dbReference type="InterPro" id="IPR003903">
    <property type="entry name" value="UIM_dom"/>
</dbReference>
<dbReference type="Pfam" id="PF02809">
    <property type="entry name" value="UIM"/>
    <property type="match status" value="1"/>
</dbReference>
<name>A0A183DK70_9BILA</name>
<evidence type="ECO:0000256" key="1">
    <source>
        <dbReference type="SAM" id="MobiDB-lite"/>
    </source>
</evidence>
<reference evidence="4" key="1">
    <citation type="submission" date="2016-06" db="UniProtKB">
        <authorList>
            <consortium name="WormBaseParasite"/>
        </authorList>
    </citation>
    <scope>IDENTIFICATION</scope>
</reference>
<feature type="compositionally biased region" description="Polar residues" evidence="1">
    <location>
        <begin position="20"/>
        <end position="31"/>
    </location>
</feature>
<gene>
    <name evidence="2" type="ORF">GPUH_LOCUS9109</name>
</gene>
<evidence type="ECO:0000313" key="2">
    <source>
        <dbReference type="EMBL" id="VDK68265.1"/>
    </source>
</evidence>
<protein>
    <submittedName>
        <fullName evidence="4">BAG domain-containing protein</fullName>
    </submittedName>
</protein>
<dbReference type="AlphaFoldDB" id="A0A183DK70"/>
<evidence type="ECO:0000313" key="4">
    <source>
        <dbReference type="WBParaSite" id="GPUH_0000912101-mRNA-1"/>
    </source>
</evidence>
<reference evidence="2 3" key="2">
    <citation type="submission" date="2018-11" db="EMBL/GenBank/DDBJ databases">
        <authorList>
            <consortium name="Pathogen Informatics"/>
        </authorList>
    </citation>
    <scope>NUCLEOTIDE SEQUENCE [LARGE SCALE GENOMIC DNA]</scope>
</reference>
<feature type="region of interest" description="Disordered" evidence="1">
    <location>
        <begin position="16"/>
        <end position="86"/>
    </location>
</feature>